<reference evidence="2" key="1">
    <citation type="journal article" date="2020" name="Stud. Mycol.">
        <title>101 Dothideomycetes genomes: a test case for predicting lifestyles and emergence of pathogens.</title>
        <authorList>
            <person name="Haridas S."/>
            <person name="Albert R."/>
            <person name="Binder M."/>
            <person name="Bloem J."/>
            <person name="Labutti K."/>
            <person name="Salamov A."/>
            <person name="Andreopoulos B."/>
            <person name="Baker S."/>
            <person name="Barry K."/>
            <person name="Bills G."/>
            <person name="Bluhm B."/>
            <person name="Cannon C."/>
            <person name="Castanera R."/>
            <person name="Culley D."/>
            <person name="Daum C."/>
            <person name="Ezra D."/>
            <person name="Gonzalez J."/>
            <person name="Henrissat B."/>
            <person name="Kuo A."/>
            <person name="Liang C."/>
            <person name="Lipzen A."/>
            <person name="Lutzoni F."/>
            <person name="Magnuson J."/>
            <person name="Mondo S."/>
            <person name="Nolan M."/>
            <person name="Ohm R."/>
            <person name="Pangilinan J."/>
            <person name="Park H.-J."/>
            <person name="Ramirez L."/>
            <person name="Alfaro M."/>
            <person name="Sun H."/>
            <person name="Tritt A."/>
            <person name="Yoshinaga Y."/>
            <person name="Zwiers L.-H."/>
            <person name="Turgeon B."/>
            <person name="Goodwin S."/>
            <person name="Spatafora J."/>
            <person name="Crous P."/>
            <person name="Grigoriev I."/>
        </authorList>
    </citation>
    <scope>NUCLEOTIDE SEQUENCE</scope>
    <source>
        <strain evidence="2">SCOH1-5</strain>
    </source>
</reference>
<dbReference type="AlphaFoldDB" id="A0A6A6FI70"/>
<feature type="compositionally biased region" description="Basic and acidic residues" evidence="1">
    <location>
        <begin position="472"/>
        <end position="482"/>
    </location>
</feature>
<feature type="compositionally biased region" description="Acidic residues" evidence="1">
    <location>
        <begin position="124"/>
        <end position="141"/>
    </location>
</feature>
<evidence type="ECO:0000256" key="1">
    <source>
        <dbReference type="SAM" id="MobiDB-lite"/>
    </source>
</evidence>
<sequence length="482" mass="53683">MSGAVGFAGATPVGKKRGREDGELEDGRRVKRARTTEEDERRDREMELFGEVSEGEEEDGELEDGRGAKRARTTEEDERRDREMELFGEVSEGEEENGELEDGHRTKRARTTEEDERRDREMELFGEDSEGDEEDEDEEDDALGRALAEALRAAREDSLFEGEFLEEEEEEDPLFSWGFSTEELANLSAADLFGEDVPMPAKDHAVKLALPTQASQDQARKGAWSLALPTQASQDQAKKGAWNLALPMGTLQKQKSGENEVPFSVDAAAITASTIQTESDDRETSVRISIPVEGSPPSTDEDVVVVSATRRKSNDNRKKPVARPIDAISPSTIKTSALFVGRKKRAWEQDPHQQGSSNRYACATTPCEVPTTSTSLHPGTGEISAPIDLTASTKRERKALLKQQHEERKAIREREIAEKYAVSLDVPPRSQEEVNGKYSHIETLRMEAGHEAVAYNDPEGHQAEKRKKKAAKMAEWRSRKST</sequence>
<evidence type="ECO:0000313" key="3">
    <source>
        <dbReference type="Proteomes" id="UP000799539"/>
    </source>
</evidence>
<dbReference type="EMBL" id="ML992671">
    <property type="protein sequence ID" value="KAF2213061.1"/>
    <property type="molecule type" value="Genomic_DNA"/>
</dbReference>
<accession>A0A6A6FI70</accession>
<evidence type="ECO:0000313" key="2">
    <source>
        <dbReference type="EMBL" id="KAF2213061.1"/>
    </source>
</evidence>
<name>A0A6A6FI70_9PEZI</name>
<feature type="compositionally biased region" description="Basic and acidic residues" evidence="1">
    <location>
        <begin position="110"/>
        <end position="123"/>
    </location>
</feature>
<feature type="compositionally biased region" description="Acidic residues" evidence="1">
    <location>
        <begin position="91"/>
        <end position="100"/>
    </location>
</feature>
<feature type="compositionally biased region" description="Basic and acidic residues" evidence="1">
    <location>
        <begin position="63"/>
        <end position="85"/>
    </location>
</feature>
<organism evidence="2 3">
    <name type="scientific">Cercospora zeae-maydis SCOH1-5</name>
    <dbReference type="NCBI Taxonomy" id="717836"/>
    <lineage>
        <taxon>Eukaryota</taxon>
        <taxon>Fungi</taxon>
        <taxon>Dikarya</taxon>
        <taxon>Ascomycota</taxon>
        <taxon>Pezizomycotina</taxon>
        <taxon>Dothideomycetes</taxon>
        <taxon>Dothideomycetidae</taxon>
        <taxon>Mycosphaerellales</taxon>
        <taxon>Mycosphaerellaceae</taxon>
        <taxon>Cercospora</taxon>
    </lineage>
</organism>
<feature type="compositionally biased region" description="Basic and acidic residues" evidence="1">
    <location>
        <begin position="18"/>
        <end position="47"/>
    </location>
</feature>
<proteinExistence type="predicted"/>
<dbReference type="Proteomes" id="UP000799539">
    <property type="component" value="Unassembled WGS sequence"/>
</dbReference>
<dbReference type="OrthoDB" id="10526519at2759"/>
<feature type="region of interest" description="Disordered" evidence="1">
    <location>
        <begin position="455"/>
        <end position="482"/>
    </location>
</feature>
<feature type="region of interest" description="Disordered" evidence="1">
    <location>
        <begin position="272"/>
        <end position="304"/>
    </location>
</feature>
<feature type="region of interest" description="Disordered" evidence="1">
    <location>
        <begin position="1"/>
        <end position="142"/>
    </location>
</feature>
<feature type="region of interest" description="Disordered" evidence="1">
    <location>
        <begin position="309"/>
        <end position="328"/>
    </location>
</feature>
<gene>
    <name evidence="2" type="ORF">CERZMDRAFT_96732</name>
</gene>
<feature type="compositionally biased region" description="Acidic residues" evidence="1">
    <location>
        <begin position="53"/>
        <end position="62"/>
    </location>
</feature>
<protein>
    <submittedName>
        <fullName evidence="2">Uncharacterized protein</fullName>
    </submittedName>
</protein>
<keyword evidence="3" id="KW-1185">Reference proteome</keyword>